<proteinExistence type="predicted"/>
<name>A0A645D9Q4_9ZZZZ</name>
<organism evidence="1">
    <name type="scientific">bioreactor metagenome</name>
    <dbReference type="NCBI Taxonomy" id="1076179"/>
    <lineage>
        <taxon>unclassified sequences</taxon>
        <taxon>metagenomes</taxon>
        <taxon>ecological metagenomes</taxon>
    </lineage>
</organism>
<accession>A0A645D9Q4</accession>
<gene>
    <name evidence="1" type="ORF">SDC9_132992</name>
</gene>
<reference evidence="1" key="1">
    <citation type="submission" date="2019-08" db="EMBL/GenBank/DDBJ databases">
        <authorList>
            <person name="Kucharzyk K."/>
            <person name="Murdoch R.W."/>
            <person name="Higgins S."/>
            <person name="Loffler F."/>
        </authorList>
    </citation>
    <scope>NUCLEOTIDE SEQUENCE</scope>
</reference>
<dbReference type="AlphaFoldDB" id="A0A645D9Q4"/>
<protein>
    <submittedName>
        <fullName evidence="1">Uncharacterized protein</fullName>
    </submittedName>
</protein>
<sequence>MLIEISVGLGAGVSVSPCMTVCVNDTVFSGERSLAGHVGVFWAEKKVSVQADSKKITSPKEENQILCFIVSPFRVFEYT</sequence>
<comment type="caution">
    <text evidence="1">The sequence shown here is derived from an EMBL/GenBank/DDBJ whole genome shotgun (WGS) entry which is preliminary data.</text>
</comment>
<dbReference type="EMBL" id="VSSQ01034086">
    <property type="protein sequence ID" value="MPM85909.1"/>
    <property type="molecule type" value="Genomic_DNA"/>
</dbReference>
<evidence type="ECO:0000313" key="1">
    <source>
        <dbReference type="EMBL" id="MPM85909.1"/>
    </source>
</evidence>